<dbReference type="Gene3D" id="1.10.10.60">
    <property type="entry name" value="Homeodomain-like"/>
    <property type="match status" value="1"/>
</dbReference>
<organism evidence="11 12">
    <name type="scientific">[Torrubiella] hemipterigena</name>
    <dbReference type="NCBI Taxonomy" id="1531966"/>
    <lineage>
        <taxon>Eukaryota</taxon>
        <taxon>Fungi</taxon>
        <taxon>Dikarya</taxon>
        <taxon>Ascomycota</taxon>
        <taxon>Pezizomycotina</taxon>
        <taxon>Sordariomycetes</taxon>
        <taxon>Hypocreomycetidae</taxon>
        <taxon>Hypocreales</taxon>
        <taxon>Clavicipitaceae</taxon>
        <taxon>Clavicipitaceae incertae sedis</taxon>
        <taxon>'Torrubiella' clade</taxon>
    </lineage>
</organism>
<keyword evidence="12" id="KW-1185">Reference proteome</keyword>
<dbReference type="Proteomes" id="UP000039046">
    <property type="component" value="Unassembled WGS sequence"/>
</dbReference>
<keyword evidence="3 8" id="KW-0238">DNA-binding</keyword>
<dbReference type="OrthoDB" id="10056939at2759"/>
<dbReference type="SMART" id="SM00389">
    <property type="entry name" value="HOX"/>
    <property type="match status" value="1"/>
</dbReference>
<sequence length="354" mass="40386">MATLAMSQPPLNPIFRESGVDSMRSQDQGIALPSIRQAIPELHLTTPSSEMRSRYSVGASPTDYIHTQDQKRRRISDEEERDSLKSNIVPRLYRSPEQPSSRQMSPHHQPSPHFPHDAYKPRNTQPTKVQILNQSSRQSLPSLYDFSASVGVEAKQSPPMKRPAPEMDDYRRHDEMARRSYDYGYAHAPSHHYHSASPSSSQMYERPMTSSSNYATHYHDAGRYGELGIMAMGNDTKLRKRRGNLPKETTDKLRSWFVAHLQHPYPTEDEKQELMRQTGLQMNQISNWFINARRRQLPAMINNARAETDAMNGGIGSSSNSHLGRNTLSDGEGDSYDDVRDMRHHRGDGKRESV</sequence>
<evidence type="ECO:0000256" key="6">
    <source>
        <dbReference type="ARBA" id="ARBA00023242"/>
    </source>
</evidence>
<evidence type="ECO:0000313" key="11">
    <source>
        <dbReference type="EMBL" id="CEJ94467.1"/>
    </source>
</evidence>
<dbReference type="InterPro" id="IPR050224">
    <property type="entry name" value="TALE_homeobox"/>
</dbReference>
<dbReference type="InterPro" id="IPR009057">
    <property type="entry name" value="Homeodomain-like_sf"/>
</dbReference>
<dbReference type="InterPro" id="IPR008422">
    <property type="entry name" value="KN_HD"/>
</dbReference>
<evidence type="ECO:0000256" key="1">
    <source>
        <dbReference type="ARBA" id="ARBA00004123"/>
    </source>
</evidence>
<gene>
    <name evidence="11" type="ORF">VHEMI09994</name>
</gene>
<feature type="DNA-binding region" description="Homeobox" evidence="8">
    <location>
        <begin position="238"/>
        <end position="300"/>
    </location>
</feature>
<evidence type="ECO:0000256" key="2">
    <source>
        <dbReference type="ARBA" id="ARBA00023015"/>
    </source>
</evidence>
<proteinExistence type="inferred from homology"/>
<comment type="subcellular location">
    <subcellularLocation>
        <location evidence="1 8">Nucleus</location>
    </subcellularLocation>
</comment>
<dbReference type="GO" id="GO:0003677">
    <property type="term" value="F:DNA binding"/>
    <property type="evidence" value="ECO:0007669"/>
    <property type="project" value="UniProtKB-UniRule"/>
</dbReference>
<keyword evidence="2" id="KW-0805">Transcription regulation</keyword>
<reference evidence="11 12" key="1">
    <citation type="journal article" date="2015" name="Genome Announc.">
        <title>Draft Genome Sequence and Gene Annotation of the Entomopathogenic Fungus Verticillium hemipterigenum.</title>
        <authorList>
            <person name="Horn F."/>
            <person name="Habel A."/>
            <person name="Scharf D.H."/>
            <person name="Dworschak J."/>
            <person name="Brakhage A.A."/>
            <person name="Guthke R."/>
            <person name="Hertweck C."/>
            <person name="Linde J."/>
        </authorList>
    </citation>
    <scope>NUCLEOTIDE SEQUENCE [LARGE SCALE GENOMIC DNA]</scope>
</reference>
<dbReference type="SUPFAM" id="SSF46689">
    <property type="entry name" value="Homeodomain-like"/>
    <property type="match status" value="1"/>
</dbReference>
<evidence type="ECO:0000313" key="12">
    <source>
        <dbReference type="Proteomes" id="UP000039046"/>
    </source>
</evidence>
<feature type="region of interest" description="Disordered" evidence="9">
    <location>
        <begin position="1"/>
        <end position="123"/>
    </location>
</feature>
<dbReference type="GO" id="GO:0006355">
    <property type="term" value="P:regulation of DNA-templated transcription"/>
    <property type="evidence" value="ECO:0007669"/>
    <property type="project" value="InterPro"/>
</dbReference>
<dbReference type="InterPro" id="IPR001356">
    <property type="entry name" value="HD"/>
</dbReference>
<protein>
    <submittedName>
        <fullName evidence="11">Putative Pth12p</fullName>
    </submittedName>
</protein>
<keyword evidence="5" id="KW-0804">Transcription</keyword>
<dbReference type="CDD" id="cd00086">
    <property type="entry name" value="homeodomain"/>
    <property type="match status" value="1"/>
</dbReference>
<evidence type="ECO:0000259" key="10">
    <source>
        <dbReference type="PROSITE" id="PS50071"/>
    </source>
</evidence>
<evidence type="ECO:0000256" key="9">
    <source>
        <dbReference type="SAM" id="MobiDB-lite"/>
    </source>
</evidence>
<evidence type="ECO:0000256" key="3">
    <source>
        <dbReference type="ARBA" id="ARBA00023125"/>
    </source>
</evidence>
<feature type="compositionally biased region" description="Low complexity" evidence="9">
    <location>
        <begin position="98"/>
        <end position="108"/>
    </location>
</feature>
<dbReference type="EMBL" id="CDHN01000007">
    <property type="protein sequence ID" value="CEJ94467.1"/>
    <property type="molecule type" value="Genomic_DNA"/>
</dbReference>
<keyword evidence="4 8" id="KW-0371">Homeobox</keyword>
<evidence type="ECO:0000256" key="4">
    <source>
        <dbReference type="ARBA" id="ARBA00023155"/>
    </source>
</evidence>
<dbReference type="PANTHER" id="PTHR11850">
    <property type="entry name" value="HOMEOBOX PROTEIN TRANSCRIPTION FACTORS"/>
    <property type="match status" value="1"/>
</dbReference>
<dbReference type="FunFam" id="1.10.10.60:FF:000059">
    <property type="entry name" value="TGFB-induced factor homeobox 1"/>
    <property type="match status" value="1"/>
</dbReference>
<dbReference type="PROSITE" id="PS50071">
    <property type="entry name" value="HOMEOBOX_2"/>
    <property type="match status" value="1"/>
</dbReference>
<comment type="similarity">
    <text evidence="7">Belongs to the TALE/TGIF homeobox family.</text>
</comment>
<evidence type="ECO:0000256" key="5">
    <source>
        <dbReference type="ARBA" id="ARBA00023163"/>
    </source>
</evidence>
<dbReference type="Pfam" id="PF05920">
    <property type="entry name" value="Homeobox_KN"/>
    <property type="match status" value="1"/>
</dbReference>
<feature type="domain" description="Homeobox" evidence="10">
    <location>
        <begin position="236"/>
        <end position="299"/>
    </location>
</feature>
<feature type="region of interest" description="Disordered" evidence="9">
    <location>
        <begin position="310"/>
        <end position="354"/>
    </location>
</feature>
<dbReference type="HOGENOM" id="CLU_055480_0_0_1"/>
<dbReference type="STRING" id="1531966.A0A0A1TSI6"/>
<evidence type="ECO:0000256" key="7">
    <source>
        <dbReference type="ARBA" id="ARBA00038021"/>
    </source>
</evidence>
<keyword evidence="6 8" id="KW-0539">Nucleus</keyword>
<name>A0A0A1TSI6_9HYPO</name>
<dbReference type="GO" id="GO:0005634">
    <property type="term" value="C:nucleus"/>
    <property type="evidence" value="ECO:0007669"/>
    <property type="project" value="UniProtKB-SubCell"/>
</dbReference>
<feature type="compositionally biased region" description="Polar residues" evidence="9">
    <location>
        <begin position="317"/>
        <end position="329"/>
    </location>
</feature>
<evidence type="ECO:0000256" key="8">
    <source>
        <dbReference type="PROSITE-ProRule" id="PRU00108"/>
    </source>
</evidence>
<dbReference type="AlphaFoldDB" id="A0A0A1TSI6"/>
<accession>A0A0A1TSI6</accession>